<reference evidence="2" key="1">
    <citation type="submission" date="2016-12" db="EMBL/GenBank/DDBJ databases">
        <authorList>
            <person name="Gaudriault S."/>
        </authorList>
    </citation>
    <scope>NUCLEOTIDE SEQUENCE [LARGE SCALE GENOMIC DNA]</scope>
    <source>
        <strain evidence="2">HGB1681 (deposited as PTA-6826 in the American Type Culture Collection)</strain>
    </source>
</reference>
<protein>
    <submittedName>
        <fullName evidence="1">Uncharacterized protein</fullName>
    </submittedName>
</protein>
<sequence length="42" mass="4792">MLLDTVLNTICHQIFQGVEITDLLDTTDCLVCNMPIVNYSYK</sequence>
<dbReference type="AlphaFoldDB" id="A0A1N6MSA5"/>
<dbReference type="Proteomes" id="UP000196435">
    <property type="component" value="Unassembled WGS sequence"/>
</dbReference>
<proteinExistence type="predicted"/>
<dbReference type="EMBL" id="FTLG01000030">
    <property type="protein sequence ID" value="SIP71717.1"/>
    <property type="molecule type" value="Genomic_DNA"/>
</dbReference>
<evidence type="ECO:0000313" key="1">
    <source>
        <dbReference type="EMBL" id="SIP71717.1"/>
    </source>
</evidence>
<accession>A0A1N6MSA5</accession>
<gene>
    <name evidence="1" type="ORF">XIS1_1250011</name>
</gene>
<organism evidence="1 2">
    <name type="scientific">Xenorhabdus innexi</name>
    <dbReference type="NCBI Taxonomy" id="290109"/>
    <lineage>
        <taxon>Bacteria</taxon>
        <taxon>Pseudomonadati</taxon>
        <taxon>Pseudomonadota</taxon>
        <taxon>Gammaproteobacteria</taxon>
        <taxon>Enterobacterales</taxon>
        <taxon>Morganellaceae</taxon>
        <taxon>Xenorhabdus</taxon>
    </lineage>
</organism>
<name>A0A1N6MSA5_9GAMM</name>
<evidence type="ECO:0000313" key="2">
    <source>
        <dbReference type="Proteomes" id="UP000196435"/>
    </source>
</evidence>